<gene>
    <name evidence="1" type="ORF">CPY51_22795</name>
</gene>
<evidence type="ECO:0000313" key="1">
    <source>
        <dbReference type="EMBL" id="PZM10598.1"/>
    </source>
</evidence>
<evidence type="ECO:0000313" key="2">
    <source>
        <dbReference type="Proteomes" id="UP000248925"/>
    </source>
</evidence>
<keyword evidence="2" id="KW-1185">Reference proteome</keyword>
<dbReference type="OrthoDB" id="7605542at2"/>
<name>A0A2W4CHT1_9HYPH</name>
<dbReference type="AlphaFoldDB" id="A0A2W4CHT1"/>
<dbReference type="RefSeq" id="WP_111162537.1">
    <property type="nucleotide sequence ID" value="NZ_PCDP01000048.1"/>
</dbReference>
<proteinExistence type="predicted"/>
<accession>A0A2W4CHT1</accession>
<organism evidence="1 2">
    <name type="scientific">Rhizobium tubonense</name>
    <dbReference type="NCBI Taxonomy" id="484088"/>
    <lineage>
        <taxon>Bacteria</taxon>
        <taxon>Pseudomonadati</taxon>
        <taxon>Pseudomonadota</taxon>
        <taxon>Alphaproteobacteria</taxon>
        <taxon>Hyphomicrobiales</taxon>
        <taxon>Rhizobiaceae</taxon>
        <taxon>Rhizobium/Agrobacterium group</taxon>
        <taxon>Rhizobium</taxon>
    </lineage>
</organism>
<sequence length="117" mass="12778">MPSLVNVAWVSNNAGWSILCKTSTFGLKFVAAPILIRIIGHQQSWTVFAALEAVRFLVKTGGRTELFALASACNLCLAKAVTMRLEIAAPLRPTPEIRPQLQTDAHIIRNQKGALRP</sequence>
<reference evidence="1 2" key="1">
    <citation type="journal article" date="2018" name="Sci. Rep.">
        <title>Rhizobium tumorigenes sp. nov., a novel plant tumorigenic bacterium isolated from cane gall tumors on thornless blackberry.</title>
        <authorList>
            <person name="Kuzmanovi N."/>
            <person name="Smalla K."/>
            <person name="Gronow S."/>
            <person name="PuBawska J."/>
        </authorList>
    </citation>
    <scope>NUCLEOTIDE SEQUENCE [LARGE SCALE GENOMIC DNA]</scope>
    <source>
        <strain evidence="1 2">CCBAU 85046</strain>
    </source>
</reference>
<protein>
    <submittedName>
        <fullName evidence="1">Uncharacterized protein</fullName>
    </submittedName>
</protein>
<dbReference type="Proteomes" id="UP000248925">
    <property type="component" value="Unassembled WGS sequence"/>
</dbReference>
<comment type="caution">
    <text evidence="1">The sequence shown here is derived from an EMBL/GenBank/DDBJ whole genome shotgun (WGS) entry which is preliminary data.</text>
</comment>
<dbReference type="EMBL" id="PCDP01000048">
    <property type="protein sequence ID" value="PZM10598.1"/>
    <property type="molecule type" value="Genomic_DNA"/>
</dbReference>